<dbReference type="AlphaFoldDB" id="A0A7G5EI72"/>
<feature type="signal peptide" evidence="7">
    <location>
        <begin position="1"/>
        <end position="24"/>
    </location>
</feature>
<keyword evidence="4 6" id="KW-0378">Hydrolase</keyword>
<protein>
    <recommendedName>
        <fullName evidence="3 6">Beta-lactamase</fullName>
        <ecNumber evidence="3 6">3.5.2.6</ecNumber>
    </recommendedName>
</protein>
<gene>
    <name evidence="9" type="primary">bla</name>
    <name evidence="9" type="ORF">HS961_13165</name>
</gene>
<evidence type="ECO:0000256" key="6">
    <source>
        <dbReference type="RuleBase" id="RU361140"/>
    </source>
</evidence>
<dbReference type="InterPro" id="IPR000871">
    <property type="entry name" value="Beta-lactam_class-A"/>
</dbReference>
<keyword evidence="7" id="KW-0732">Signal</keyword>
<evidence type="ECO:0000313" key="9">
    <source>
        <dbReference type="EMBL" id="QMV73697.1"/>
    </source>
</evidence>
<evidence type="ECO:0000256" key="4">
    <source>
        <dbReference type="ARBA" id="ARBA00022801"/>
    </source>
</evidence>
<reference evidence="9 10" key="1">
    <citation type="journal article" date="2020" name="G3 (Bethesda)">
        <title>CeMbio - The Caenorhabditis elegans Microbiome Resource.</title>
        <authorList>
            <person name="Dirksen P."/>
            <person name="Assie A."/>
            <person name="Zimmermann J."/>
            <person name="Zhang F."/>
            <person name="Tietje A.M."/>
            <person name="Marsh S.A."/>
            <person name="Felix M.A."/>
            <person name="Shapira M."/>
            <person name="Kaleta C."/>
            <person name="Schulenburg H."/>
            <person name="Samuel B."/>
        </authorList>
    </citation>
    <scope>NUCLEOTIDE SEQUENCE [LARGE SCALE GENOMIC DNA]</scope>
    <source>
        <strain evidence="9 10">BIGb0172</strain>
    </source>
</reference>
<keyword evidence="5 6" id="KW-0046">Antibiotic resistance</keyword>
<dbReference type="PANTHER" id="PTHR35333">
    <property type="entry name" value="BETA-LACTAMASE"/>
    <property type="match status" value="1"/>
</dbReference>
<dbReference type="RefSeq" id="WP_182322631.1">
    <property type="nucleotide sequence ID" value="NZ_CP058554.1"/>
</dbReference>
<evidence type="ECO:0000256" key="2">
    <source>
        <dbReference type="ARBA" id="ARBA00009009"/>
    </source>
</evidence>
<evidence type="ECO:0000256" key="3">
    <source>
        <dbReference type="ARBA" id="ARBA00012865"/>
    </source>
</evidence>
<dbReference type="Gene3D" id="3.40.710.10">
    <property type="entry name" value="DD-peptidase/beta-lactamase superfamily"/>
    <property type="match status" value="1"/>
</dbReference>
<comment type="similarity">
    <text evidence="2 6">Belongs to the class-A beta-lactamase family.</text>
</comment>
<dbReference type="GO" id="GO:0008800">
    <property type="term" value="F:beta-lactamase activity"/>
    <property type="evidence" value="ECO:0007669"/>
    <property type="project" value="UniProtKB-UniRule"/>
</dbReference>
<accession>A0A7G5EI72</accession>
<dbReference type="PRINTS" id="PR00118">
    <property type="entry name" value="BLACTAMASEA"/>
</dbReference>
<sequence>MYRRKFFLTMGAASMIATSSRAWAAAPSADPQAERQFAKAMKTLERSVGGRLGVSLLNIMTGQALGWRQEERFPMCSTFKMLLAGQVLSRVDAGQERLDASVTFGRSALVEYSPVTEKFAGKAPMTVDALCDAIVTISDNGAANLLLERVGGPAGFSAYMRSLGDAVTRLDRIEPAMSESKPGDVRDTTSPLAMLTSMRALTLGKALSPASREKLLGWMLANTTGDNCLRAGAKGWKVADKTGSGPGTRNDVGLLWAPGAATPILVTSYLTECKPEPKARDAALAQVAAEVVKLWG</sequence>
<dbReference type="EMBL" id="CP058554">
    <property type="protein sequence ID" value="QMV73697.1"/>
    <property type="molecule type" value="Genomic_DNA"/>
</dbReference>
<dbReference type="PANTHER" id="PTHR35333:SF3">
    <property type="entry name" value="BETA-LACTAMASE-TYPE TRANSPEPTIDASE FOLD CONTAINING PROTEIN"/>
    <property type="match status" value="1"/>
</dbReference>
<dbReference type="Proteomes" id="UP000515240">
    <property type="component" value="Chromosome"/>
</dbReference>
<dbReference type="PROSITE" id="PS00146">
    <property type="entry name" value="BETA_LACTAMASE_A"/>
    <property type="match status" value="1"/>
</dbReference>
<dbReference type="InterPro" id="IPR012338">
    <property type="entry name" value="Beta-lactam/transpept-like"/>
</dbReference>
<dbReference type="KEGG" id="cpis:HS961_13165"/>
<evidence type="ECO:0000256" key="5">
    <source>
        <dbReference type="ARBA" id="ARBA00023251"/>
    </source>
</evidence>
<evidence type="ECO:0000256" key="7">
    <source>
        <dbReference type="SAM" id="SignalP"/>
    </source>
</evidence>
<evidence type="ECO:0000313" key="10">
    <source>
        <dbReference type="Proteomes" id="UP000515240"/>
    </source>
</evidence>
<dbReference type="NCBIfam" id="NF033103">
    <property type="entry name" value="bla_class_A"/>
    <property type="match status" value="1"/>
</dbReference>
<organism evidence="9 10">
    <name type="scientific">Comamonas piscis</name>
    <dbReference type="NCBI Taxonomy" id="1562974"/>
    <lineage>
        <taxon>Bacteria</taxon>
        <taxon>Pseudomonadati</taxon>
        <taxon>Pseudomonadota</taxon>
        <taxon>Betaproteobacteria</taxon>
        <taxon>Burkholderiales</taxon>
        <taxon>Comamonadaceae</taxon>
        <taxon>Comamonas</taxon>
    </lineage>
</organism>
<dbReference type="GO" id="GO:0030655">
    <property type="term" value="P:beta-lactam antibiotic catabolic process"/>
    <property type="evidence" value="ECO:0007669"/>
    <property type="project" value="InterPro"/>
</dbReference>
<dbReference type="GO" id="GO:0046677">
    <property type="term" value="P:response to antibiotic"/>
    <property type="evidence" value="ECO:0007669"/>
    <property type="project" value="UniProtKB-UniRule"/>
</dbReference>
<dbReference type="EC" id="3.5.2.6" evidence="3 6"/>
<feature type="domain" description="Beta-lactamase class A catalytic" evidence="8">
    <location>
        <begin position="53"/>
        <end position="265"/>
    </location>
</feature>
<evidence type="ECO:0000256" key="1">
    <source>
        <dbReference type="ARBA" id="ARBA00001526"/>
    </source>
</evidence>
<evidence type="ECO:0000259" key="8">
    <source>
        <dbReference type="Pfam" id="PF13354"/>
    </source>
</evidence>
<keyword evidence="10" id="KW-1185">Reference proteome</keyword>
<dbReference type="InterPro" id="IPR023650">
    <property type="entry name" value="Beta-lactam_class-A_AS"/>
</dbReference>
<dbReference type="SUPFAM" id="SSF56601">
    <property type="entry name" value="beta-lactamase/transpeptidase-like"/>
    <property type="match status" value="1"/>
</dbReference>
<comment type="catalytic activity">
    <reaction evidence="1 6">
        <text>a beta-lactam + H2O = a substituted beta-amino acid</text>
        <dbReference type="Rhea" id="RHEA:20401"/>
        <dbReference type="ChEBI" id="CHEBI:15377"/>
        <dbReference type="ChEBI" id="CHEBI:35627"/>
        <dbReference type="ChEBI" id="CHEBI:140347"/>
        <dbReference type="EC" id="3.5.2.6"/>
    </reaction>
</comment>
<dbReference type="Pfam" id="PF13354">
    <property type="entry name" value="Beta-lactamase2"/>
    <property type="match status" value="1"/>
</dbReference>
<feature type="chain" id="PRO_5029005167" description="Beta-lactamase" evidence="7">
    <location>
        <begin position="25"/>
        <end position="296"/>
    </location>
</feature>
<name>A0A7G5EI72_9BURK</name>
<proteinExistence type="inferred from homology"/>
<dbReference type="InterPro" id="IPR045155">
    <property type="entry name" value="Beta-lactam_cat"/>
</dbReference>